<proteinExistence type="predicted"/>
<gene>
    <name evidence="1" type="ORF">ABEB36_012566</name>
</gene>
<evidence type="ECO:0000313" key="1">
    <source>
        <dbReference type="EMBL" id="KAL1492071.1"/>
    </source>
</evidence>
<organism evidence="1 2">
    <name type="scientific">Hypothenemus hampei</name>
    <name type="common">Coffee berry borer</name>
    <dbReference type="NCBI Taxonomy" id="57062"/>
    <lineage>
        <taxon>Eukaryota</taxon>
        <taxon>Metazoa</taxon>
        <taxon>Ecdysozoa</taxon>
        <taxon>Arthropoda</taxon>
        <taxon>Hexapoda</taxon>
        <taxon>Insecta</taxon>
        <taxon>Pterygota</taxon>
        <taxon>Neoptera</taxon>
        <taxon>Endopterygota</taxon>
        <taxon>Coleoptera</taxon>
        <taxon>Polyphaga</taxon>
        <taxon>Cucujiformia</taxon>
        <taxon>Curculionidae</taxon>
        <taxon>Scolytinae</taxon>
        <taxon>Hypothenemus</taxon>
    </lineage>
</organism>
<dbReference type="Proteomes" id="UP001566132">
    <property type="component" value="Unassembled WGS sequence"/>
</dbReference>
<protein>
    <submittedName>
        <fullName evidence="1">Uncharacterized protein</fullName>
    </submittedName>
</protein>
<dbReference type="AlphaFoldDB" id="A0ABD1EFZ6"/>
<dbReference type="EMBL" id="JBDJPC010000009">
    <property type="protein sequence ID" value="KAL1492071.1"/>
    <property type="molecule type" value="Genomic_DNA"/>
</dbReference>
<comment type="caution">
    <text evidence="1">The sequence shown here is derived from an EMBL/GenBank/DDBJ whole genome shotgun (WGS) entry which is preliminary data.</text>
</comment>
<keyword evidence="2" id="KW-1185">Reference proteome</keyword>
<reference evidence="1 2" key="1">
    <citation type="submission" date="2024-05" db="EMBL/GenBank/DDBJ databases">
        <title>Genetic variation in Jamaican populations of the coffee berry borer (Hypothenemus hampei).</title>
        <authorList>
            <person name="Errbii M."/>
            <person name="Myrie A."/>
        </authorList>
    </citation>
    <scope>NUCLEOTIDE SEQUENCE [LARGE SCALE GENOMIC DNA]</scope>
    <source>
        <strain evidence="1">JA-Hopewell-2020-01-JO</strain>
        <tissue evidence="1">Whole body</tissue>
    </source>
</reference>
<accession>A0ABD1EFZ6</accession>
<evidence type="ECO:0000313" key="2">
    <source>
        <dbReference type="Proteomes" id="UP001566132"/>
    </source>
</evidence>
<name>A0ABD1EFZ6_HYPHA</name>
<sequence length="51" mass="5827">MGSCGQIVSRTRGKFNKTYPDLPHMSSKEFKGIQNNFPGYGSKLKKCKRQF</sequence>